<dbReference type="GO" id="GO:0030198">
    <property type="term" value="P:extracellular matrix organization"/>
    <property type="evidence" value="ECO:0007669"/>
    <property type="project" value="TreeGrafter"/>
</dbReference>
<dbReference type="EMBL" id="BMKW01000008">
    <property type="protein sequence ID" value="GGJ24233.1"/>
    <property type="molecule type" value="Genomic_DNA"/>
</dbReference>
<feature type="region of interest" description="Disordered" evidence="1">
    <location>
        <begin position="595"/>
        <end position="659"/>
    </location>
</feature>
<dbReference type="GO" id="GO:0031012">
    <property type="term" value="C:extracellular matrix"/>
    <property type="evidence" value="ECO:0007669"/>
    <property type="project" value="TreeGrafter"/>
</dbReference>
<comment type="caution">
    <text evidence="2">The sequence shown here is derived from an EMBL/GenBank/DDBJ whole genome shotgun (WGS) entry which is preliminary data.</text>
</comment>
<evidence type="ECO:0000256" key="1">
    <source>
        <dbReference type="SAM" id="MobiDB-lite"/>
    </source>
</evidence>
<dbReference type="Gene3D" id="2.130.10.10">
    <property type="entry name" value="YVTN repeat-like/Quinoprotein amine dehydrogenase"/>
    <property type="match status" value="1"/>
</dbReference>
<evidence type="ECO:0000313" key="2">
    <source>
        <dbReference type="EMBL" id="GGJ24233.1"/>
    </source>
</evidence>
<feature type="compositionally biased region" description="Pro residues" evidence="1">
    <location>
        <begin position="637"/>
        <end position="655"/>
    </location>
</feature>
<reference evidence="2" key="2">
    <citation type="submission" date="2020-09" db="EMBL/GenBank/DDBJ databases">
        <authorList>
            <person name="Sun Q."/>
            <person name="Zhou Y."/>
        </authorList>
    </citation>
    <scope>NUCLEOTIDE SEQUENCE</scope>
    <source>
        <strain evidence="2">CGMCC 1.3617</strain>
    </source>
</reference>
<organism evidence="2 3">
    <name type="scientific">Neoroseomonas lacus</name>
    <dbReference type="NCBI Taxonomy" id="287609"/>
    <lineage>
        <taxon>Bacteria</taxon>
        <taxon>Pseudomonadati</taxon>
        <taxon>Pseudomonadota</taxon>
        <taxon>Alphaproteobacteria</taxon>
        <taxon>Acetobacterales</taxon>
        <taxon>Acetobacteraceae</taxon>
        <taxon>Neoroseomonas</taxon>
    </lineage>
</organism>
<dbReference type="SUPFAM" id="SSF50969">
    <property type="entry name" value="YVTN repeat-like/Quinoprotein amine dehydrogenase"/>
    <property type="match status" value="1"/>
</dbReference>
<reference evidence="2" key="1">
    <citation type="journal article" date="2014" name="Int. J. Syst. Evol. Microbiol.">
        <title>Complete genome sequence of Corynebacterium casei LMG S-19264T (=DSM 44701T), isolated from a smear-ripened cheese.</title>
        <authorList>
            <consortium name="US DOE Joint Genome Institute (JGI-PGF)"/>
            <person name="Walter F."/>
            <person name="Albersmeier A."/>
            <person name="Kalinowski J."/>
            <person name="Ruckert C."/>
        </authorList>
    </citation>
    <scope>NUCLEOTIDE SEQUENCE</scope>
    <source>
        <strain evidence="2">CGMCC 1.3617</strain>
    </source>
</reference>
<keyword evidence="3" id="KW-1185">Reference proteome</keyword>
<gene>
    <name evidence="2" type="ORF">GCM10011320_34370</name>
</gene>
<dbReference type="GO" id="GO:0005615">
    <property type="term" value="C:extracellular space"/>
    <property type="evidence" value="ECO:0007669"/>
    <property type="project" value="TreeGrafter"/>
</dbReference>
<dbReference type="InterPro" id="IPR011044">
    <property type="entry name" value="Quino_amine_DH_bsu"/>
</dbReference>
<proteinExistence type="predicted"/>
<dbReference type="InterPro" id="IPR015943">
    <property type="entry name" value="WD40/YVTN_repeat-like_dom_sf"/>
</dbReference>
<dbReference type="RefSeq" id="WP_188968764.1">
    <property type="nucleotide sequence ID" value="NZ_BMKW01000008.1"/>
</dbReference>
<dbReference type="Proteomes" id="UP000661507">
    <property type="component" value="Unassembled WGS sequence"/>
</dbReference>
<protein>
    <recommendedName>
        <fullName evidence="4">Collagen-like protein</fullName>
    </recommendedName>
</protein>
<dbReference type="PANTHER" id="PTHR24023:SF1112">
    <property type="entry name" value="COL_CUTICLE_N DOMAIN-CONTAINING PROTEIN-RELATED"/>
    <property type="match status" value="1"/>
</dbReference>
<dbReference type="PANTHER" id="PTHR24023">
    <property type="entry name" value="COLLAGEN ALPHA"/>
    <property type="match status" value="1"/>
</dbReference>
<feature type="compositionally biased region" description="Pro residues" evidence="1">
    <location>
        <begin position="600"/>
        <end position="609"/>
    </location>
</feature>
<dbReference type="AlphaFoldDB" id="A0A917KSD7"/>
<accession>A0A917KSD7</accession>
<evidence type="ECO:0000313" key="3">
    <source>
        <dbReference type="Proteomes" id="UP000661507"/>
    </source>
</evidence>
<dbReference type="GO" id="GO:0030020">
    <property type="term" value="F:extracellular matrix structural constituent conferring tensile strength"/>
    <property type="evidence" value="ECO:0007669"/>
    <property type="project" value="TreeGrafter"/>
</dbReference>
<name>A0A917KSD7_9PROT</name>
<dbReference type="InterPro" id="IPR050149">
    <property type="entry name" value="Collagen_superfamily"/>
</dbReference>
<evidence type="ECO:0008006" key="4">
    <source>
        <dbReference type="Google" id="ProtNLM"/>
    </source>
</evidence>
<sequence length="819" mass="83699">MSDTHHHAGPCSCDEACEPHSLTRNHYFTGKLLVERDFTDEQHYFREKIRLHHQRLHGVGVVCGLDLTPHPNPACRDRMFVLQPGSAIDCCGHDILVVEPETIELASFANVAALIAAATQNPDVPAAHTLQVCLSYRECPTETVPVLFDECGCDDTQCAPNRILESYALDIRIDPPPPVFNPGGASVTWASTIAIAHARHVAVDETNGRLFVISEAPAALYQVRTANGAIEASVVLPGTATGLAVSPDGAQVYVARQDGANPHILAVYAPDGVGGIGAGPSAEAPIPGTVASAVALRTLPDGRLLGVGETGGLLRLWAAGVPDPAIIAATRDTGADRRCIGTSGDTAYLVAPGTNAAFSIDLAAAALPETAIAGVPAAATLSGGAVMVSTGPDRLLLLDTAAPAAIVMNASGGAPLGTAALAHPPVDAQAASGGAFALILEADAAGAGFVQALSVGALAAGLTAHATPPVPVGDGPSGIVISGEVGYVAYTDALATPGVGGVAVLGVSALDCADALRGGDCPGCVTPDCVVLATIENWRPGYSLEAMPPGVTDPAADLAAGVAQLNNRLGRIHLPSTQAITQALLCLLSRGSGGVGTQGPPGPIGPPGPAGAAGPPGAPGGQGPPGAPGAPGAPGGQGPPGPPGPPGPQGPPGPGPEQEDLTRICAINWEHRRVLLLPRLEAGLIIAFDRPVRLEDIDDLTFEVQVQVPDTQQRVICWCNWDSEVIQGLILEQRCRPEVGFATSPGPLVDAVRWRPNGLPPAIFQGQGWVRVLLHGDHIRDENGRALDGNHLPPWLPARPSGDGIQGGLFESWFQLRRG</sequence>